<evidence type="ECO:0000256" key="2">
    <source>
        <dbReference type="ARBA" id="ARBA00010260"/>
    </source>
</evidence>
<gene>
    <name evidence="12" type="ORF">EOD39_12241</name>
</gene>
<keyword evidence="9" id="KW-0357">Heparan sulfate</keyword>
<proteinExistence type="inferred from homology"/>
<feature type="chain" id="PRO_5019190857" evidence="11">
    <location>
        <begin position="20"/>
        <end position="70"/>
    </location>
</feature>
<name>A0A444ULQ2_ACIRT</name>
<dbReference type="InterPro" id="IPR001863">
    <property type="entry name" value="Glypican"/>
</dbReference>
<feature type="signal peptide" evidence="11">
    <location>
        <begin position="1"/>
        <end position="19"/>
    </location>
</feature>
<keyword evidence="4" id="KW-0336">GPI-anchor</keyword>
<dbReference type="GO" id="GO:0098552">
    <property type="term" value="C:side of membrane"/>
    <property type="evidence" value="ECO:0007669"/>
    <property type="project" value="UniProtKB-KW"/>
</dbReference>
<keyword evidence="5 11" id="KW-0732">Signal</keyword>
<evidence type="ECO:0000256" key="5">
    <source>
        <dbReference type="ARBA" id="ARBA00022729"/>
    </source>
</evidence>
<evidence type="ECO:0000256" key="9">
    <source>
        <dbReference type="ARBA" id="ARBA00023207"/>
    </source>
</evidence>
<keyword evidence="6" id="KW-0654">Proteoglycan</keyword>
<dbReference type="GO" id="GO:0005886">
    <property type="term" value="C:plasma membrane"/>
    <property type="evidence" value="ECO:0007669"/>
    <property type="project" value="UniProtKB-SubCell"/>
</dbReference>
<sequence length="70" mass="7575">MDLRLALFYVGFLTASALGENSSSKARSCSDVRQVYSAKGFSLTGVPQTEISDICEEQFLGSAFDCSRVL</sequence>
<reference evidence="12 13" key="1">
    <citation type="submission" date="2019-01" db="EMBL/GenBank/DDBJ databases">
        <title>Draft Genome and Complete Hox-Cluster Characterization of the Sterlet Sturgeon (Acipenser ruthenus).</title>
        <authorList>
            <person name="Wei Q."/>
        </authorList>
    </citation>
    <scope>NUCLEOTIDE SEQUENCE [LARGE SCALE GENOMIC DNA]</scope>
    <source>
        <strain evidence="12">WHYD16114868_AA</strain>
        <tissue evidence="12">Blood</tissue>
    </source>
</reference>
<keyword evidence="8" id="KW-0325">Glycoprotein</keyword>
<dbReference type="GO" id="GO:0009966">
    <property type="term" value="P:regulation of signal transduction"/>
    <property type="evidence" value="ECO:0007669"/>
    <property type="project" value="InterPro"/>
</dbReference>
<evidence type="ECO:0000256" key="4">
    <source>
        <dbReference type="ARBA" id="ARBA00022622"/>
    </source>
</evidence>
<dbReference type="EMBL" id="SCEB01214305">
    <property type="protein sequence ID" value="RXM36105.1"/>
    <property type="molecule type" value="Genomic_DNA"/>
</dbReference>
<comment type="similarity">
    <text evidence="2">Belongs to the glypican family.</text>
</comment>
<evidence type="ECO:0000313" key="13">
    <source>
        <dbReference type="Proteomes" id="UP000289886"/>
    </source>
</evidence>
<keyword evidence="7" id="KW-0472">Membrane</keyword>
<dbReference type="Pfam" id="PF01153">
    <property type="entry name" value="Glypican"/>
    <property type="match status" value="1"/>
</dbReference>
<comment type="subcellular location">
    <subcellularLocation>
        <location evidence="1">Cell membrane</location>
        <topology evidence="1">Lipid-anchor</topology>
        <topology evidence="1">GPI-anchor</topology>
    </subcellularLocation>
</comment>
<dbReference type="Proteomes" id="UP000289886">
    <property type="component" value="Unassembled WGS sequence"/>
</dbReference>
<evidence type="ECO:0000313" key="12">
    <source>
        <dbReference type="EMBL" id="RXM36105.1"/>
    </source>
</evidence>
<comment type="caution">
    <text evidence="12">The sequence shown here is derived from an EMBL/GenBank/DDBJ whole genome shotgun (WGS) entry which is preliminary data.</text>
</comment>
<evidence type="ECO:0000256" key="3">
    <source>
        <dbReference type="ARBA" id="ARBA00022475"/>
    </source>
</evidence>
<evidence type="ECO:0000256" key="10">
    <source>
        <dbReference type="ARBA" id="ARBA00023288"/>
    </source>
</evidence>
<protein>
    <submittedName>
        <fullName evidence="12">Glypican-1</fullName>
    </submittedName>
</protein>
<keyword evidence="13" id="KW-1185">Reference proteome</keyword>
<organism evidence="12 13">
    <name type="scientific">Acipenser ruthenus</name>
    <name type="common">Sterlet sturgeon</name>
    <dbReference type="NCBI Taxonomy" id="7906"/>
    <lineage>
        <taxon>Eukaryota</taxon>
        <taxon>Metazoa</taxon>
        <taxon>Chordata</taxon>
        <taxon>Craniata</taxon>
        <taxon>Vertebrata</taxon>
        <taxon>Euteleostomi</taxon>
        <taxon>Actinopterygii</taxon>
        <taxon>Chondrostei</taxon>
        <taxon>Acipenseriformes</taxon>
        <taxon>Acipenseridae</taxon>
        <taxon>Acipenser</taxon>
    </lineage>
</organism>
<dbReference type="AlphaFoldDB" id="A0A444ULQ2"/>
<evidence type="ECO:0000256" key="8">
    <source>
        <dbReference type="ARBA" id="ARBA00023180"/>
    </source>
</evidence>
<keyword evidence="10" id="KW-0449">Lipoprotein</keyword>
<evidence type="ECO:0000256" key="1">
    <source>
        <dbReference type="ARBA" id="ARBA00004609"/>
    </source>
</evidence>
<keyword evidence="3" id="KW-1003">Cell membrane</keyword>
<evidence type="ECO:0000256" key="7">
    <source>
        <dbReference type="ARBA" id="ARBA00023136"/>
    </source>
</evidence>
<evidence type="ECO:0000256" key="6">
    <source>
        <dbReference type="ARBA" id="ARBA00022974"/>
    </source>
</evidence>
<accession>A0A444ULQ2</accession>
<evidence type="ECO:0000256" key="11">
    <source>
        <dbReference type="SAM" id="SignalP"/>
    </source>
</evidence>